<dbReference type="RefSeq" id="WP_230037216.1">
    <property type="nucleotide sequence ID" value="NZ_JAJJMM010000001.1"/>
</dbReference>
<name>A0ABS8MFR1_9FLAO</name>
<protein>
    <submittedName>
        <fullName evidence="2">Uncharacterized protein</fullName>
    </submittedName>
</protein>
<evidence type="ECO:0000313" key="2">
    <source>
        <dbReference type="EMBL" id="MCC9064337.1"/>
    </source>
</evidence>
<reference evidence="2" key="1">
    <citation type="submission" date="2021-11" db="EMBL/GenBank/DDBJ databases">
        <title>Description of novel Flavobacterium species.</title>
        <authorList>
            <person name="Saticioglu I.B."/>
            <person name="Ay H."/>
            <person name="Altun S."/>
            <person name="Duman M."/>
        </authorList>
    </citation>
    <scope>NUCLEOTIDE SEQUENCE</scope>
    <source>
        <strain evidence="2">F-30</strain>
    </source>
</reference>
<feature type="signal peptide" evidence="1">
    <location>
        <begin position="1"/>
        <end position="19"/>
    </location>
</feature>
<organism evidence="2 3">
    <name type="scientific">Flavobacterium piscisymbiosum</name>
    <dbReference type="NCBI Taxonomy" id="2893753"/>
    <lineage>
        <taxon>Bacteria</taxon>
        <taxon>Pseudomonadati</taxon>
        <taxon>Bacteroidota</taxon>
        <taxon>Flavobacteriia</taxon>
        <taxon>Flavobacteriales</taxon>
        <taxon>Flavobacteriaceae</taxon>
        <taxon>Flavobacterium</taxon>
    </lineage>
</organism>
<feature type="chain" id="PRO_5045212268" evidence="1">
    <location>
        <begin position="20"/>
        <end position="216"/>
    </location>
</feature>
<proteinExistence type="predicted"/>
<dbReference type="Proteomes" id="UP001430679">
    <property type="component" value="Unassembled WGS sequence"/>
</dbReference>
<evidence type="ECO:0000256" key="1">
    <source>
        <dbReference type="SAM" id="SignalP"/>
    </source>
</evidence>
<sequence length="216" mass="24700">MKSSILLLLLIFSFNVSFSQQKTIVEKHDTFNKKINIGNEKLKSFIPKDYEAIAQKKGDLNLDRTEDCIMVLRKVTEETTSNMNEGKPDKRIVLLLLGQKDGSYKLAYKNQNAAYCIDCGGVFGDPFSGISIKNGYFSIEHKIAGGHHWEQIITFKFNKAKNNWFLYKDHFINYILNTSNDPNADALIADVDKLKTVKDFGEISFQNFNIYSKKGY</sequence>
<keyword evidence="3" id="KW-1185">Reference proteome</keyword>
<accession>A0ABS8MFR1</accession>
<keyword evidence="1" id="KW-0732">Signal</keyword>
<gene>
    <name evidence="2" type="ORF">LNP81_15150</name>
</gene>
<dbReference type="EMBL" id="JAJJMM010000001">
    <property type="protein sequence ID" value="MCC9064337.1"/>
    <property type="molecule type" value="Genomic_DNA"/>
</dbReference>
<evidence type="ECO:0000313" key="3">
    <source>
        <dbReference type="Proteomes" id="UP001430679"/>
    </source>
</evidence>
<comment type="caution">
    <text evidence="2">The sequence shown here is derived from an EMBL/GenBank/DDBJ whole genome shotgun (WGS) entry which is preliminary data.</text>
</comment>